<name>A0AAW0Y3W4_CHEQU</name>
<evidence type="ECO:0000313" key="2">
    <source>
        <dbReference type="Proteomes" id="UP001445076"/>
    </source>
</evidence>
<comment type="caution">
    <text evidence="1">The sequence shown here is derived from an EMBL/GenBank/DDBJ whole genome shotgun (WGS) entry which is preliminary data.</text>
</comment>
<accession>A0AAW0Y3W4</accession>
<proteinExistence type="predicted"/>
<dbReference type="EMBL" id="JARKIK010000017">
    <property type="protein sequence ID" value="KAK8746733.1"/>
    <property type="molecule type" value="Genomic_DNA"/>
</dbReference>
<evidence type="ECO:0000313" key="1">
    <source>
        <dbReference type="EMBL" id="KAK8746733.1"/>
    </source>
</evidence>
<feature type="non-terminal residue" evidence="1">
    <location>
        <position position="105"/>
    </location>
</feature>
<organism evidence="1 2">
    <name type="scientific">Cherax quadricarinatus</name>
    <name type="common">Australian red claw crayfish</name>
    <dbReference type="NCBI Taxonomy" id="27406"/>
    <lineage>
        <taxon>Eukaryota</taxon>
        <taxon>Metazoa</taxon>
        <taxon>Ecdysozoa</taxon>
        <taxon>Arthropoda</taxon>
        <taxon>Crustacea</taxon>
        <taxon>Multicrustacea</taxon>
        <taxon>Malacostraca</taxon>
        <taxon>Eumalacostraca</taxon>
        <taxon>Eucarida</taxon>
        <taxon>Decapoda</taxon>
        <taxon>Pleocyemata</taxon>
        <taxon>Astacidea</taxon>
        <taxon>Parastacoidea</taxon>
        <taxon>Parastacidae</taxon>
        <taxon>Cherax</taxon>
    </lineage>
</organism>
<sequence>MSTVHLAVGAVQVHTDILWSTLLVSYSMRLYILLFTPLHHSEANLITVLRPSLSRYLPLFPCDHKPCLIDTNCITHFCQHLTPEALDQGASLRLLVEPALANFLR</sequence>
<gene>
    <name evidence="1" type="ORF">OTU49_017171</name>
</gene>
<evidence type="ECO:0008006" key="3">
    <source>
        <dbReference type="Google" id="ProtNLM"/>
    </source>
</evidence>
<protein>
    <recommendedName>
        <fullName evidence="3">PIN domain-containing protein</fullName>
    </recommendedName>
</protein>
<reference evidence="1 2" key="1">
    <citation type="journal article" date="2024" name="BMC Genomics">
        <title>Genome assembly of redclaw crayfish (Cherax quadricarinatus) provides insights into its immune adaptation and hypoxia tolerance.</title>
        <authorList>
            <person name="Liu Z."/>
            <person name="Zheng J."/>
            <person name="Li H."/>
            <person name="Fang K."/>
            <person name="Wang S."/>
            <person name="He J."/>
            <person name="Zhou D."/>
            <person name="Weng S."/>
            <person name="Chi M."/>
            <person name="Gu Z."/>
            <person name="He J."/>
            <person name="Li F."/>
            <person name="Wang M."/>
        </authorList>
    </citation>
    <scope>NUCLEOTIDE SEQUENCE [LARGE SCALE GENOMIC DNA]</scope>
    <source>
        <strain evidence="1">ZL_2023a</strain>
    </source>
</reference>
<dbReference type="Proteomes" id="UP001445076">
    <property type="component" value="Unassembled WGS sequence"/>
</dbReference>
<dbReference type="AlphaFoldDB" id="A0AAW0Y3W4"/>
<keyword evidence="2" id="KW-1185">Reference proteome</keyword>